<reference evidence="12" key="1">
    <citation type="submission" date="2018-12" db="EMBL/GenBank/DDBJ databases">
        <authorList>
            <person name="Yazar S."/>
        </authorList>
    </citation>
    <scope>NUCLEOTIDE SEQUENCE [LARGE SCALE GENOMIC DNA]</scope>
</reference>
<evidence type="ECO:0000256" key="3">
    <source>
        <dbReference type="ARBA" id="ARBA00022723"/>
    </source>
</evidence>
<comment type="similarity">
    <text evidence="1">Belongs to the recoverin family.</text>
</comment>
<dbReference type="SUPFAM" id="SSF57889">
    <property type="entry name" value="Cysteine-rich domain"/>
    <property type="match status" value="1"/>
</dbReference>
<organism evidence="11 12">
    <name type="scientific">Vombatus ursinus</name>
    <name type="common">Common wombat</name>
    <dbReference type="NCBI Taxonomy" id="29139"/>
    <lineage>
        <taxon>Eukaryota</taxon>
        <taxon>Metazoa</taxon>
        <taxon>Chordata</taxon>
        <taxon>Craniata</taxon>
        <taxon>Vertebrata</taxon>
        <taxon>Euteleostomi</taxon>
        <taxon>Mammalia</taxon>
        <taxon>Metatheria</taxon>
        <taxon>Diprotodontia</taxon>
        <taxon>Vombatidae</taxon>
        <taxon>Vombatus</taxon>
    </lineage>
</organism>
<evidence type="ECO:0000256" key="1">
    <source>
        <dbReference type="ARBA" id="ARBA00006049"/>
    </source>
</evidence>
<dbReference type="PROSITE" id="PS00018">
    <property type="entry name" value="EF_HAND_1"/>
    <property type="match status" value="2"/>
</dbReference>
<dbReference type="PROSITE" id="PS50222">
    <property type="entry name" value="EF_HAND_2"/>
    <property type="match status" value="2"/>
</dbReference>
<keyword evidence="6" id="KW-0449">Lipoprotein</keyword>
<dbReference type="SUPFAM" id="SSF47473">
    <property type="entry name" value="EF-hand"/>
    <property type="match status" value="2"/>
</dbReference>
<dbReference type="InterPro" id="IPR028846">
    <property type="entry name" value="Recoverin"/>
</dbReference>
<dbReference type="InterPro" id="IPR018247">
    <property type="entry name" value="EF_Hand_1_Ca_BS"/>
</dbReference>
<evidence type="ECO:0000256" key="2">
    <source>
        <dbReference type="ARBA" id="ARBA00022707"/>
    </source>
</evidence>
<dbReference type="Gene3D" id="3.30.60.20">
    <property type="match status" value="1"/>
</dbReference>
<evidence type="ECO:0000313" key="12">
    <source>
        <dbReference type="Proteomes" id="UP000314987"/>
    </source>
</evidence>
<keyword evidence="3" id="KW-0479">Metal-binding</keyword>
<evidence type="ECO:0000256" key="8">
    <source>
        <dbReference type="SAM" id="MobiDB-lite"/>
    </source>
</evidence>
<dbReference type="InterPro" id="IPR002048">
    <property type="entry name" value="EF_hand_dom"/>
</dbReference>
<evidence type="ECO:0000256" key="7">
    <source>
        <dbReference type="ARBA" id="ARBA00023411"/>
    </source>
</evidence>
<dbReference type="InterPro" id="IPR029477">
    <property type="entry name" value="DAG_kinase_typeI_N"/>
</dbReference>
<dbReference type="Gene3D" id="1.10.238.10">
    <property type="entry name" value="EF-hand"/>
    <property type="match status" value="1"/>
</dbReference>
<dbReference type="SMART" id="SM00054">
    <property type="entry name" value="EFh"/>
    <property type="match status" value="2"/>
</dbReference>
<dbReference type="GO" id="GO:0004143">
    <property type="term" value="F:ATP-dependent diacylglycerol kinase activity"/>
    <property type="evidence" value="ECO:0007669"/>
    <property type="project" value="UniProtKB-EC"/>
</dbReference>
<evidence type="ECO:0000256" key="6">
    <source>
        <dbReference type="ARBA" id="ARBA00023288"/>
    </source>
</evidence>
<keyword evidence="9" id="KW-0812">Transmembrane</keyword>
<comment type="catalytic activity">
    <reaction evidence="7">
        <text>a 1,2-diacyl-sn-glycerol + ATP = a 1,2-diacyl-sn-glycero-3-phosphate + ADP + H(+)</text>
        <dbReference type="Rhea" id="RHEA:10272"/>
        <dbReference type="ChEBI" id="CHEBI:15378"/>
        <dbReference type="ChEBI" id="CHEBI:17815"/>
        <dbReference type="ChEBI" id="CHEBI:30616"/>
        <dbReference type="ChEBI" id="CHEBI:58608"/>
        <dbReference type="ChEBI" id="CHEBI:456216"/>
        <dbReference type="EC" id="2.7.1.107"/>
    </reaction>
    <physiologicalReaction direction="left-to-right" evidence="7">
        <dbReference type="Rhea" id="RHEA:10273"/>
    </physiologicalReaction>
</comment>
<accession>A0A4X2JXL9</accession>
<dbReference type="FunFam" id="1.10.238.10:FF:000017">
    <property type="entry name" value="Diacylglycerol kinase"/>
    <property type="match status" value="1"/>
</dbReference>
<feature type="transmembrane region" description="Helical" evidence="9">
    <location>
        <begin position="21"/>
        <end position="54"/>
    </location>
</feature>
<evidence type="ECO:0000313" key="11">
    <source>
        <dbReference type="Ensembl" id="ENSVURP00010001675.1"/>
    </source>
</evidence>
<dbReference type="InterPro" id="IPR011992">
    <property type="entry name" value="EF-hand-dom_pair"/>
</dbReference>
<name>A0A4X2JXL9_VOMUR</name>
<dbReference type="Pfam" id="PF13499">
    <property type="entry name" value="EF-hand_7"/>
    <property type="match status" value="1"/>
</dbReference>
<dbReference type="Pfam" id="PF14513">
    <property type="entry name" value="DAG_kinase_N"/>
    <property type="match status" value="1"/>
</dbReference>
<dbReference type="InterPro" id="IPR038199">
    <property type="entry name" value="DGK_typeI_N_sf"/>
</dbReference>
<dbReference type="AlphaFoldDB" id="A0A4X2JXL9"/>
<keyword evidence="12" id="KW-1185">Reference proteome</keyword>
<reference evidence="11" key="3">
    <citation type="submission" date="2025-09" db="UniProtKB">
        <authorList>
            <consortium name="Ensembl"/>
        </authorList>
    </citation>
    <scope>IDENTIFICATION</scope>
</reference>
<dbReference type="PANTHER" id="PTHR23055">
    <property type="entry name" value="CALCIUM BINDING PROTEINS"/>
    <property type="match status" value="1"/>
</dbReference>
<dbReference type="PANTHER" id="PTHR23055:SF178">
    <property type="entry name" value="NEUROCALCIN HOMOLOG"/>
    <property type="match status" value="1"/>
</dbReference>
<evidence type="ECO:0000259" key="10">
    <source>
        <dbReference type="PROSITE" id="PS50222"/>
    </source>
</evidence>
<reference evidence="11" key="2">
    <citation type="submission" date="2025-08" db="UniProtKB">
        <authorList>
            <consortium name="Ensembl"/>
        </authorList>
    </citation>
    <scope>IDENTIFICATION</scope>
</reference>
<evidence type="ECO:0000256" key="5">
    <source>
        <dbReference type="ARBA" id="ARBA00022837"/>
    </source>
</evidence>
<dbReference type="CDD" id="cd00051">
    <property type="entry name" value="EFh"/>
    <property type="match status" value="1"/>
</dbReference>
<dbReference type="Proteomes" id="UP000314987">
    <property type="component" value="Unassembled WGS sequence"/>
</dbReference>
<dbReference type="GeneTree" id="ENSGT00940000156768"/>
<dbReference type="Gene3D" id="1.10.238.110">
    <property type="entry name" value="Diacylglycerol kinase alpha"/>
    <property type="match status" value="2"/>
</dbReference>
<evidence type="ECO:0000256" key="4">
    <source>
        <dbReference type="ARBA" id="ARBA00022737"/>
    </source>
</evidence>
<feature type="region of interest" description="Disordered" evidence="8">
    <location>
        <begin position="114"/>
        <end position="133"/>
    </location>
</feature>
<feature type="domain" description="EF-hand" evidence="10">
    <location>
        <begin position="215"/>
        <end position="250"/>
    </location>
</feature>
<sequence>MAKSGFKSTSSYSKAPILHDVGIFPLLSFSMTFVLFPFSTLYVLFSVFLQYFLLPSPPFLPSITITAPLVLSPQPIDYEGFKVFMRTYLEENIPEDLCKHLFLSFTCKKLKQSSKPKTKSSSAPQDNTYGLRSEKSFLTPGTVQRYNEVMPQVVYLKDIICYLSLLERGRPQDKLEFMFRLYDMDCNGYLDSSELDRILTQMVHVAEYLEWDCTELRPILKEMMEEIDIDHDGMVTLEEWIQGGMTTIPLLVLLGMETNVNEDGQHAWRLKNFKKPAFCHLCHTVLVGVRKQALCCSWYALIQTPPPLPRH</sequence>
<keyword evidence="4" id="KW-0677">Repeat</keyword>
<dbReference type="PRINTS" id="PR00450">
    <property type="entry name" value="RECOVERIN"/>
</dbReference>
<keyword evidence="9" id="KW-0472">Membrane</keyword>
<dbReference type="GO" id="GO:0005509">
    <property type="term" value="F:calcium ion binding"/>
    <property type="evidence" value="ECO:0007669"/>
    <property type="project" value="InterPro"/>
</dbReference>
<keyword evidence="5" id="KW-0106">Calcium</keyword>
<keyword evidence="9" id="KW-1133">Transmembrane helix</keyword>
<keyword evidence="2" id="KW-0519">Myristate</keyword>
<proteinExistence type="inferred from homology"/>
<evidence type="ECO:0000256" key="9">
    <source>
        <dbReference type="SAM" id="Phobius"/>
    </source>
</evidence>
<protein>
    <recommendedName>
        <fullName evidence="10">EF-hand domain-containing protein</fullName>
    </recommendedName>
</protein>
<feature type="domain" description="EF-hand" evidence="10">
    <location>
        <begin position="170"/>
        <end position="205"/>
    </location>
</feature>
<dbReference type="Ensembl" id="ENSVURT00010001916.1">
    <property type="protein sequence ID" value="ENSVURP00010001675.1"/>
    <property type="gene ID" value="ENSVURG00010000984.1"/>
</dbReference>
<dbReference type="InterPro" id="IPR046349">
    <property type="entry name" value="C1-like_sf"/>
</dbReference>